<dbReference type="SUPFAM" id="SSF103025">
    <property type="entry name" value="Folate-binding domain"/>
    <property type="match status" value="1"/>
</dbReference>
<sequence length="348" mass="38812">MNSEWRAFLESQSARIDPDDQVRFPAATTTGEDRLVDLSDLGLIAADGPDAADFLQGQLTNDVRELSDRHTQLSGYCSPKGRMLANLRLIRLDETYLLQLPRTRLEPILTRLKRFILRSRTRLTDVSDDWVILGVVGPGTARRLADLCGPLPDLDNGLVRREELVLIRIPGTPARFQLLGPPHRVKAIWQELCGQADPADADYWRLLDIRAGIPTVYTATAELFVPQMANMHLIDGVSFTKGCYTGQEVVARMQYLGRSKRRMYLAEVTTDTPPRPGDELFSPDSHSQQGTGWVVDARAAGDHRYELLAVVEIESAEQDHVHLGGIEGPLLQLTPPPYGFPADGERHF</sequence>
<evidence type="ECO:0000256" key="1">
    <source>
        <dbReference type="SAM" id="MobiDB-lite"/>
    </source>
</evidence>
<accession>A0ABV4BAG2</accession>
<dbReference type="InterPro" id="IPR029043">
    <property type="entry name" value="GcvT/YgfZ_C"/>
</dbReference>
<dbReference type="SUPFAM" id="SSF101790">
    <property type="entry name" value="Aminomethyltransferase beta-barrel domain"/>
    <property type="match status" value="1"/>
</dbReference>
<dbReference type="Proteomes" id="UP001564408">
    <property type="component" value="Unassembled WGS sequence"/>
</dbReference>
<evidence type="ECO:0000313" key="4">
    <source>
        <dbReference type="Proteomes" id="UP001564408"/>
    </source>
</evidence>
<dbReference type="PANTHER" id="PTHR22602">
    <property type="entry name" value="TRANSFERASE CAF17, MITOCHONDRIAL-RELATED"/>
    <property type="match status" value="1"/>
</dbReference>
<dbReference type="PANTHER" id="PTHR22602:SF0">
    <property type="entry name" value="TRANSFERASE CAF17, MITOCHONDRIAL-RELATED"/>
    <property type="match status" value="1"/>
</dbReference>
<dbReference type="EMBL" id="JBDKXB010000002">
    <property type="protein sequence ID" value="MEY6431182.1"/>
    <property type="molecule type" value="Genomic_DNA"/>
</dbReference>
<name>A0ABV4BAG2_9GAMM</name>
<dbReference type="Gene3D" id="2.40.30.160">
    <property type="match status" value="1"/>
</dbReference>
<dbReference type="Gene3D" id="3.30.70.1400">
    <property type="entry name" value="Aminomethyltransferase beta-barrel domains"/>
    <property type="match status" value="1"/>
</dbReference>
<dbReference type="Pfam" id="PF01571">
    <property type="entry name" value="GCV_T"/>
    <property type="match status" value="1"/>
</dbReference>
<proteinExistence type="predicted"/>
<feature type="domain" description="GCVT N-terminal" evidence="2">
    <location>
        <begin position="35"/>
        <end position="149"/>
    </location>
</feature>
<dbReference type="InterPro" id="IPR017703">
    <property type="entry name" value="YgfZ/GCV_T_CS"/>
</dbReference>
<reference evidence="3 4" key="1">
    <citation type="submission" date="2024-05" db="EMBL/GenBank/DDBJ databases">
        <title>Genome Sequence and Characterization of the New Strain Purple Sulfur Bacterium of Genus Thioalkalicoccus.</title>
        <authorList>
            <person name="Bryantseva I.A."/>
            <person name="Kyndt J.A."/>
            <person name="Imhoff J.F."/>
        </authorList>
    </citation>
    <scope>NUCLEOTIDE SEQUENCE [LARGE SCALE GENOMIC DNA]</scope>
    <source>
        <strain evidence="3 4">Um2</strain>
    </source>
</reference>
<feature type="region of interest" description="Disordered" evidence="1">
    <location>
        <begin position="269"/>
        <end position="289"/>
    </location>
</feature>
<dbReference type="Gene3D" id="3.30.70.1630">
    <property type="match status" value="1"/>
</dbReference>
<keyword evidence="4" id="KW-1185">Reference proteome</keyword>
<dbReference type="NCBIfam" id="TIGR03317">
    <property type="entry name" value="ygfZ_signature"/>
    <property type="match status" value="1"/>
</dbReference>
<evidence type="ECO:0000313" key="3">
    <source>
        <dbReference type="EMBL" id="MEY6431182.1"/>
    </source>
</evidence>
<protein>
    <submittedName>
        <fullName evidence="3">Folate-binding protein YgfZ</fullName>
    </submittedName>
</protein>
<comment type="caution">
    <text evidence="3">The sequence shown here is derived from an EMBL/GenBank/DDBJ whole genome shotgun (WGS) entry which is preliminary data.</text>
</comment>
<dbReference type="InterPro" id="IPR006222">
    <property type="entry name" value="GCVT_N"/>
</dbReference>
<organism evidence="3 4">
    <name type="scientific">Thioalkalicoccus limnaeus</name>
    <dbReference type="NCBI Taxonomy" id="120681"/>
    <lineage>
        <taxon>Bacteria</taxon>
        <taxon>Pseudomonadati</taxon>
        <taxon>Pseudomonadota</taxon>
        <taxon>Gammaproteobacteria</taxon>
        <taxon>Chromatiales</taxon>
        <taxon>Chromatiaceae</taxon>
        <taxon>Thioalkalicoccus</taxon>
    </lineage>
</organism>
<gene>
    <name evidence="3" type="ORF">ABC977_02035</name>
</gene>
<dbReference type="InterPro" id="IPR045179">
    <property type="entry name" value="YgfZ/GcvT"/>
</dbReference>
<dbReference type="RefSeq" id="WP_369665567.1">
    <property type="nucleotide sequence ID" value="NZ_JBDKXB010000002.1"/>
</dbReference>
<evidence type="ECO:0000259" key="2">
    <source>
        <dbReference type="Pfam" id="PF01571"/>
    </source>
</evidence>